<evidence type="ECO:0000313" key="2">
    <source>
        <dbReference type="EMBL" id="GAA4325739.1"/>
    </source>
</evidence>
<feature type="compositionally biased region" description="Basic residues" evidence="1">
    <location>
        <begin position="1"/>
        <end position="11"/>
    </location>
</feature>
<protein>
    <submittedName>
        <fullName evidence="2">Uncharacterized protein</fullName>
    </submittedName>
</protein>
<accession>A0ABP8GKQ1</accession>
<organism evidence="2 3">
    <name type="scientific">Flaviaesturariibacter amylovorans</name>
    <dbReference type="NCBI Taxonomy" id="1084520"/>
    <lineage>
        <taxon>Bacteria</taxon>
        <taxon>Pseudomonadati</taxon>
        <taxon>Bacteroidota</taxon>
        <taxon>Chitinophagia</taxon>
        <taxon>Chitinophagales</taxon>
        <taxon>Chitinophagaceae</taxon>
        <taxon>Flaviaestuariibacter</taxon>
    </lineage>
</organism>
<gene>
    <name evidence="2" type="ORF">GCM10023184_13910</name>
</gene>
<proteinExistence type="predicted"/>
<evidence type="ECO:0000313" key="3">
    <source>
        <dbReference type="Proteomes" id="UP001501725"/>
    </source>
</evidence>
<dbReference type="Proteomes" id="UP001501725">
    <property type="component" value="Unassembled WGS sequence"/>
</dbReference>
<sequence>MTLNWNRRRNPPQRPDAGDRGNDPPAVFRAGLVLPLRLRRSLWVPVFAPLLQQGRGGRIILPVRFF</sequence>
<name>A0ABP8GKQ1_9BACT</name>
<evidence type="ECO:0000256" key="1">
    <source>
        <dbReference type="SAM" id="MobiDB-lite"/>
    </source>
</evidence>
<reference evidence="3" key="1">
    <citation type="journal article" date="2019" name="Int. J. Syst. Evol. Microbiol.">
        <title>The Global Catalogue of Microorganisms (GCM) 10K type strain sequencing project: providing services to taxonomists for standard genome sequencing and annotation.</title>
        <authorList>
            <consortium name="The Broad Institute Genomics Platform"/>
            <consortium name="The Broad Institute Genome Sequencing Center for Infectious Disease"/>
            <person name="Wu L."/>
            <person name="Ma J."/>
        </authorList>
    </citation>
    <scope>NUCLEOTIDE SEQUENCE [LARGE SCALE GENOMIC DNA]</scope>
    <source>
        <strain evidence="3">JCM 17919</strain>
    </source>
</reference>
<comment type="caution">
    <text evidence="2">The sequence shown here is derived from an EMBL/GenBank/DDBJ whole genome shotgun (WGS) entry which is preliminary data.</text>
</comment>
<keyword evidence="3" id="KW-1185">Reference proteome</keyword>
<dbReference type="EMBL" id="BAABGY010000006">
    <property type="protein sequence ID" value="GAA4325739.1"/>
    <property type="molecule type" value="Genomic_DNA"/>
</dbReference>
<feature type="region of interest" description="Disordered" evidence="1">
    <location>
        <begin position="1"/>
        <end position="25"/>
    </location>
</feature>